<dbReference type="HOGENOM" id="CLU_1217703_0_0_11"/>
<dbReference type="AlphaFoldDB" id="I0GYC5"/>
<dbReference type="STRING" id="512565.AMIS_5420"/>
<sequence length="227" mass="22792">MLLRAARLDVLPIGNSSTGGRLDVDLTADVLTAEVDLIAGLALTAVDFFVVDFAAVDFAAVDLVAVDLVAVDLAAVDFIAVDFFAVDSAGCAISVASSSGSCSAACLPALRVDPADAVTTARPDGDVAASVRLRPNASFTSACSGVVSSGSGSAARCAPTRTGGRPAISAASARERSTERPAEEAPGSAGLFVAFAIAIASVPRLAACHRTFAFPSGRSETVTLSDR</sequence>
<protein>
    <submittedName>
        <fullName evidence="2">Uncharacterized protein</fullName>
    </submittedName>
</protein>
<keyword evidence="3" id="KW-1185">Reference proteome</keyword>
<gene>
    <name evidence="2" type="ordered locus">AMIS_5420</name>
</gene>
<name>I0GYC5_ACTM4</name>
<feature type="region of interest" description="Disordered" evidence="1">
    <location>
        <begin position="149"/>
        <end position="184"/>
    </location>
</feature>
<dbReference type="Proteomes" id="UP000007882">
    <property type="component" value="Chromosome"/>
</dbReference>
<accession>I0GYC5</accession>
<reference evidence="2 3" key="1">
    <citation type="submission" date="2012-02" db="EMBL/GenBank/DDBJ databases">
        <title>Complete genome sequence of Actinoplanes missouriensis 431 (= NBRC 102363).</title>
        <authorList>
            <person name="Ohnishi Y."/>
            <person name="Ishikawa J."/>
            <person name="Sekine M."/>
            <person name="Hosoyama A."/>
            <person name="Harada T."/>
            <person name="Narita H."/>
            <person name="Hata T."/>
            <person name="Konno Y."/>
            <person name="Tutikane K."/>
            <person name="Fujita N."/>
            <person name="Horinouchi S."/>
            <person name="Hayakawa M."/>
        </authorList>
    </citation>
    <scope>NUCLEOTIDE SEQUENCE [LARGE SCALE GENOMIC DNA]</scope>
    <source>
        <strain evidence="3">ATCC 14538 / DSM 43046 / CBS 188.64 / JCM 3121 / NBRC 102363 / NCIMB 12654 / NRRL B-3342 / UNCC 431</strain>
    </source>
</reference>
<proteinExistence type="predicted"/>
<feature type="compositionally biased region" description="Basic and acidic residues" evidence="1">
    <location>
        <begin position="173"/>
        <end position="183"/>
    </location>
</feature>
<evidence type="ECO:0000256" key="1">
    <source>
        <dbReference type="SAM" id="MobiDB-lite"/>
    </source>
</evidence>
<evidence type="ECO:0000313" key="3">
    <source>
        <dbReference type="Proteomes" id="UP000007882"/>
    </source>
</evidence>
<dbReference type="KEGG" id="ams:AMIS_5420"/>
<organism evidence="2 3">
    <name type="scientific">Actinoplanes missouriensis (strain ATCC 14538 / DSM 43046 / CBS 188.64 / JCM 3121 / NBRC 102363 / NCIMB 12654 / NRRL B-3342 / UNCC 431)</name>
    <dbReference type="NCBI Taxonomy" id="512565"/>
    <lineage>
        <taxon>Bacteria</taxon>
        <taxon>Bacillati</taxon>
        <taxon>Actinomycetota</taxon>
        <taxon>Actinomycetes</taxon>
        <taxon>Micromonosporales</taxon>
        <taxon>Micromonosporaceae</taxon>
        <taxon>Actinoplanes</taxon>
    </lineage>
</organism>
<evidence type="ECO:0000313" key="2">
    <source>
        <dbReference type="EMBL" id="BAL85762.1"/>
    </source>
</evidence>
<dbReference type="EMBL" id="AP012319">
    <property type="protein sequence ID" value="BAL85762.1"/>
    <property type="molecule type" value="Genomic_DNA"/>
</dbReference>